<comment type="similarity">
    <text evidence="1">Belongs to the ParD antitoxin family.</text>
</comment>
<dbReference type="SUPFAM" id="SSF47598">
    <property type="entry name" value="Ribbon-helix-helix"/>
    <property type="match status" value="1"/>
</dbReference>
<dbReference type="PANTHER" id="PTHR36582">
    <property type="entry name" value="ANTITOXIN PARD"/>
    <property type="match status" value="1"/>
</dbReference>
<dbReference type="EMBL" id="CP017641">
    <property type="protein sequence ID" value="APZ96746.1"/>
    <property type="molecule type" value="Genomic_DNA"/>
</dbReference>
<dbReference type="NCBIfam" id="TIGR02606">
    <property type="entry name" value="antidote_CC2985"/>
    <property type="match status" value="1"/>
</dbReference>
<dbReference type="InterPro" id="IPR022789">
    <property type="entry name" value="ParD"/>
</dbReference>
<protein>
    <submittedName>
        <fullName evidence="3">Antitoxin ParD1</fullName>
    </submittedName>
</protein>
<reference evidence="3 4" key="1">
    <citation type="journal article" date="2016" name="Front. Microbiol.">
        <title>Fuerstia marisgermanicae gen. nov., sp. nov., an Unusual Member of the Phylum Planctomycetes from the German Wadden Sea.</title>
        <authorList>
            <person name="Kohn T."/>
            <person name="Heuer A."/>
            <person name="Jogler M."/>
            <person name="Vollmers J."/>
            <person name="Boedeker C."/>
            <person name="Bunk B."/>
            <person name="Rast P."/>
            <person name="Borchert D."/>
            <person name="Glockner I."/>
            <person name="Freese H.M."/>
            <person name="Klenk H.P."/>
            <person name="Overmann J."/>
            <person name="Kaster A.K."/>
            <person name="Rohde M."/>
            <person name="Wiegand S."/>
            <person name="Jogler C."/>
        </authorList>
    </citation>
    <scope>NUCLEOTIDE SEQUENCE [LARGE SCALE GENOMIC DNA]</scope>
    <source>
        <strain evidence="3 4">NH11</strain>
    </source>
</reference>
<keyword evidence="2" id="KW-1277">Toxin-antitoxin system</keyword>
<sequence length="85" mass="9418">MAITIPDELQTFVSRGVASGRFRSEDEAVREGLSLLRQREEKLEALRADLQVGIDQLDAGEKSPLDIAAIKARGRAVLQARQETR</sequence>
<evidence type="ECO:0000256" key="2">
    <source>
        <dbReference type="ARBA" id="ARBA00022649"/>
    </source>
</evidence>
<dbReference type="KEGG" id="fmr:Fuma_06419"/>
<organism evidence="3 4">
    <name type="scientific">Fuerstiella marisgermanici</name>
    <dbReference type="NCBI Taxonomy" id="1891926"/>
    <lineage>
        <taxon>Bacteria</taxon>
        <taxon>Pseudomonadati</taxon>
        <taxon>Planctomycetota</taxon>
        <taxon>Planctomycetia</taxon>
        <taxon>Planctomycetales</taxon>
        <taxon>Planctomycetaceae</taxon>
        <taxon>Fuerstiella</taxon>
    </lineage>
</organism>
<dbReference type="InterPro" id="IPR010985">
    <property type="entry name" value="Ribbon_hlx_hlx"/>
</dbReference>
<accession>A0A1P8WRQ2</accession>
<keyword evidence="4" id="KW-1185">Reference proteome</keyword>
<name>A0A1P8WRQ2_9PLAN</name>
<proteinExistence type="inferred from homology"/>
<gene>
    <name evidence="3" type="primary">parD</name>
    <name evidence="3" type="ORF">Fuma_06419</name>
</gene>
<evidence type="ECO:0000313" key="3">
    <source>
        <dbReference type="EMBL" id="APZ96746.1"/>
    </source>
</evidence>
<dbReference type="Pfam" id="PF03693">
    <property type="entry name" value="ParD_antitoxin"/>
    <property type="match status" value="1"/>
</dbReference>
<dbReference type="PANTHER" id="PTHR36582:SF2">
    <property type="entry name" value="ANTITOXIN PARD"/>
    <property type="match status" value="1"/>
</dbReference>
<dbReference type="AlphaFoldDB" id="A0A1P8WRQ2"/>
<dbReference type="Proteomes" id="UP000187735">
    <property type="component" value="Chromosome"/>
</dbReference>
<dbReference type="OrthoDB" id="284431at2"/>
<dbReference type="InterPro" id="IPR038296">
    <property type="entry name" value="ParD_sf"/>
</dbReference>
<dbReference type="STRING" id="1891926.Fuma_06419"/>
<evidence type="ECO:0000256" key="1">
    <source>
        <dbReference type="ARBA" id="ARBA00008580"/>
    </source>
</evidence>
<dbReference type="RefSeq" id="WP_077027720.1">
    <property type="nucleotide sequence ID" value="NZ_CP017641.1"/>
</dbReference>
<dbReference type="Gene3D" id="6.10.10.120">
    <property type="entry name" value="Antitoxin ParD1-like"/>
    <property type="match status" value="1"/>
</dbReference>
<evidence type="ECO:0000313" key="4">
    <source>
        <dbReference type="Proteomes" id="UP000187735"/>
    </source>
</evidence>
<dbReference type="GO" id="GO:0006355">
    <property type="term" value="P:regulation of DNA-templated transcription"/>
    <property type="evidence" value="ECO:0007669"/>
    <property type="project" value="InterPro"/>
</dbReference>